<feature type="repeat" description="TPR" evidence="3">
    <location>
        <begin position="70"/>
        <end position="103"/>
    </location>
</feature>
<dbReference type="GO" id="GO:0016020">
    <property type="term" value="C:membrane"/>
    <property type="evidence" value="ECO:0007669"/>
    <property type="project" value="InterPro"/>
</dbReference>
<dbReference type="Proteomes" id="UP001230188">
    <property type="component" value="Unassembled WGS sequence"/>
</dbReference>
<evidence type="ECO:0000313" key="5">
    <source>
        <dbReference type="EMBL" id="KAJ8605828.1"/>
    </source>
</evidence>
<dbReference type="Pfam" id="PF03661">
    <property type="entry name" value="TMEM33_Pom33"/>
    <property type="match status" value="1"/>
</dbReference>
<evidence type="ECO:0000256" key="4">
    <source>
        <dbReference type="SAM" id="Phobius"/>
    </source>
</evidence>
<protein>
    <submittedName>
        <fullName evidence="5">Uncharacterized protein</fullName>
    </submittedName>
</protein>
<organism evidence="5 6">
    <name type="scientific">Chrysophaeum taylorii</name>
    <dbReference type="NCBI Taxonomy" id="2483200"/>
    <lineage>
        <taxon>Eukaryota</taxon>
        <taxon>Sar</taxon>
        <taxon>Stramenopiles</taxon>
        <taxon>Ochrophyta</taxon>
        <taxon>Pelagophyceae</taxon>
        <taxon>Pelagomonadales</taxon>
        <taxon>Pelagomonadaceae</taxon>
        <taxon>Chrysophaeum</taxon>
    </lineage>
</organism>
<keyword evidence="4" id="KW-0472">Membrane</keyword>
<sequence length="363" mass="39446">MSAGDEGRKAYAEKRYGDAVGLFGEALADAEPEEAAKIYSNRAACYMQMKDFKRAAEDAEAATQLTPQWAKGWARLGTARLAQGRTAEAAAALNKAAELDPSYERDALRARTSSSSSSYQSPQKKKKKTPAQLFVGLVVLYYAARYVVSFDPASIAKNYKNILKFAAMGSVVSTYRAHGFELSKAYLQKIITDRLVHRGFCALILFAGTSFVPLVPLLYVEVALVAEGLVPRLPNRYGLSLIAACEGYLLSGNGDLSPQVHLYAAYLEVAAGLGLLVELLTPKRNVILVVLYWQYLQMRYMLEQATGGGSFLAVAFSNLDDILAPLAARSSVTNLLYAKLKSLAKTQVSLPEPGTKPKLCSIM</sequence>
<gene>
    <name evidence="5" type="ORF">CTAYLR_000601</name>
</gene>
<keyword evidence="4" id="KW-0812">Transmembrane</keyword>
<keyword evidence="1" id="KW-0677">Repeat</keyword>
<dbReference type="InterPro" id="IPR005344">
    <property type="entry name" value="TMEM33/Pom33"/>
</dbReference>
<dbReference type="InterPro" id="IPR019734">
    <property type="entry name" value="TPR_rpt"/>
</dbReference>
<comment type="caution">
    <text evidence="5">The sequence shown here is derived from an EMBL/GenBank/DDBJ whole genome shotgun (WGS) entry which is preliminary data.</text>
</comment>
<dbReference type="PANTHER" id="PTHR45831">
    <property type="entry name" value="LD24721P"/>
    <property type="match status" value="1"/>
</dbReference>
<keyword evidence="2 3" id="KW-0802">TPR repeat</keyword>
<evidence type="ECO:0000256" key="3">
    <source>
        <dbReference type="PROSITE-ProRule" id="PRU00339"/>
    </source>
</evidence>
<accession>A0AAD7UGW1</accession>
<reference evidence="5" key="1">
    <citation type="submission" date="2023-01" db="EMBL/GenBank/DDBJ databases">
        <title>Metagenome sequencing of chrysophaentin producing Chrysophaeum taylorii.</title>
        <authorList>
            <person name="Davison J."/>
            <person name="Bewley C."/>
        </authorList>
    </citation>
    <scope>NUCLEOTIDE SEQUENCE</scope>
    <source>
        <strain evidence="5">NIES-1699</strain>
    </source>
</reference>
<dbReference type="SUPFAM" id="SSF48452">
    <property type="entry name" value="TPR-like"/>
    <property type="match status" value="1"/>
</dbReference>
<dbReference type="GO" id="GO:0072380">
    <property type="term" value="C:TRC complex"/>
    <property type="evidence" value="ECO:0007669"/>
    <property type="project" value="TreeGrafter"/>
</dbReference>
<dbReference type="Gene3D" id="1.25.40.10">
    <property type="entry name" value="Tetratricopeptide repeat domain"/>
    <property type="match status" value="1"/>
</dbReference>
<dbReference type="AlphaFoldDB" id="A0AAD7UGW1"/>
<feature type="transmembrane region" description="Helical" evidence="4">
    <location>
        <begin position="131"/>
        <end position="150"/>
    </location>
</feature>
<evidence type="ECO:0000313" key="6">
    <source>
        <dbReference type="Proteomes" id="UP001230188"/>
    </source>
</evidence>
<name>A0AAD7UGW1_9STRA</name>
<dbReference type="InterPro" id="IPR011990">
    <property type="entry name" value="TPR-like_helical_dom_sf"/>
</dbReference>
<dbReference type="EMBL" id="JAQMWT010000309">
    <property type="protein sequence ID" value="KAJ8605828.1"/>
    <property type="molecule type" value="Genomic_DNA"/>
</dbReference>
<dbReference type="InterPro" id="IPR047150">
    <property type="entry name" value="SGT"/>
</dbReference>
<evidence type="ECO:0000256" key="1">
    <source>
        <dbReference type="ARBA" id="ARBA00022737"/>
    </source>
</evidence>
<keyword evidence="4" id="KW-1133">Transmembrane helix</keyword>
<dbReference type="PANTHER" id="PTHR45831:SF2">
    <property type="entry name" value="LD24721P"/>
    <property type="match status" value="1"/>
</dbReference>
<keyword evidence="6" id="KW-1185">Reference proteome</keyword>
<dbReference type="SMART" id="SM00028">
    <property type="entry name" value="TPR"/>
    <property type="match status" value="2"/>
</dbReference>
<proteinExistence type="predicted"/>
<dbReference type="GO" id="GO:0060090">
    <property type="term" value="F:molecular adaptor activity"/>
    <property type="evidence" value="ECO:0007669"/>
    <property type="project" value="TreeGrafter"/>
</dbReference>
<dbReference type="Pfam" id="PF07719">
    <property type="entry name" value="TPR_2"/>
    <property type="match status" value="2"/>
</dbReference>
<evidence type="ECO:0000256" key="2">
    <source>
        <dbReference type="ARBA" id="ARBA00022803"/>
    </source>
</evidence>
<dbReference type="InterPro" id="IPR013105">
    <property type="entry name" value="TPR_2"/>
</dbReference>
<dbReference type="GO" id="GO:0006620">
    <property type="term" value="P:post-translational protein targeting to endoplasmic reticulum membrane"/>
    <property type="evidence" value="ECO:0007669"/>
    <property type="project" value="TreeGrafter"/>
</dbReference>
<dbReference type="PROSITE" id="PS50005">
    <property type="entry name" value="TPR"/>
    <property type="match status" value="2"/>
</dbReference>
<feature type="transmembrane region" description="Helical" evidence="4">
    <location>
        <begin position="199"/>
        <end position="219"/>
    </location>
</feature>
<feature type="repeat" description="TPR" evidence="3">
    <location>
        <begin position="36"/>
        <end position="69"/>
    </location>
</feature>